<dbReference type="Proteomes" id="UP001383192">
    <property type="component" value="Unassembled WGS sequence"/>
</dbReference>
<dbReference type="PIRSF" id="PIRSF007951">
    <property type="entry name" value="Hemolysin, aegerolysin type"/>
    <property type="match status" value="1"/>
</dbReference>
<dbReference type="GO" id="GO:0019836">
    <property type="term" value="P:symbiont-mediated hemolysis of host erythrocyte"/>
    <property type="evidence" value="ECO:0007669"/>
    <property type="project" value="InterPro"/>
</dbReference>
<organism evidence="2 3">
    <name type="scientific">Paramarasmius palmivorus</name>
    <dbReference type="NCBI Taxonomy" id="297713"/>
    <lineage>
        <taxon>Eukaryota</taxon>
        <taxon>Fungi</taxon>
        <taxon>Dikarya</taxon>
        <taxon>Basidiomycota</taxon>
        <taxon>Agaricomycotina</taxon>
        <taxon>Agaricomycetes</taxon>
        <taxon>Agaricomycetidae</taxon>
        <taxon>Agaricales</taxon>
        <taxon>Marasmiineae</taxon>
        <taxon>Marasmiaceae</taxon>
        <taxon>Paramarasmius</taxon>
    </lineage>
</organism>
<reference evidence="2 3" key="1">
    <citation type="submission" date="2024-01" db="EMBL/GenBank/DDBJ databases">
        <title>A draft genome for a cacao thread blight-causing isolate of Paramarasmius palmivorus.</title>
        <authorList>
            <person name="Baruah I.K."/>
            <person name="Bukari Y."/>
            <person name="Amoako-Attah I."/>
            <person name="Meinhardt L.W."/>
            <person name="Bailey B.A."/>
            <person name="Cohen S.P."/>
        </authorList>
    </citation>
    <scope>NUCLEOTIDE SEQUENCE [LARGE SCALE GENOMIC DNA]</scope>
    <source>
        <strain evidence="2 3">GH-12</strain>
    </source>
</reference>
<dbReference type="EMBL" id="JAYKXP010000041">
    <property type="protein sequence ID" value="KAK7038991.1"/>
    <property type="molecule type" value="Genomic_DNA"/>
</dbReference>
<comment type="caution">
    <text evidence="2">The sequence shown here is derived from an EMBL/GenBank/DDBJ whole genome shotgun (WGS) entry which is preliminary data.</text>
</comment>
<keyword evidence="3" id="KW-1185">Reference proteome</keyword>
<dbReference type="AlphaFoldDB" id="A0AAW0CKG9"/>
<evidence type="ECO:0000313" key="2">
    <source>
        <dbReference type="EMBL" id="KAK7038991.1"/>
    </source>
</evidence>
<dbReference type="Pfam" id="PF06355">
    <property type="entry name" value="Aegerolysin"/>
    <property type="match status" value="1"/>
</dbReference>
<proteinExistence type="inferred from homology"/>
<gene>
    <name evidence="2" type="primary">AAPRI1_3</name>
    <name evidence="2" type="ORF">VNI00_010383</name>
</gene>
<evidence type="ECO:0000256" key="1">
    <source>
        <dbReference type="ARBA" id="ARBA00010795"/>
    </source>
</evidence>
<accession>A0AAW0CKG9</accession>
<sequence>MASTESEVVDAVDDPRAYAQWVVIIIDNVGFGRVKLKNLSISWGKLYADNNKNKEVYPSQYEGQIIGPDGTLQLNACGRSNASSGTTGQFNLCDADDGDRVIRHFKWDCPWGKKRNIWEVSGSNSKWLVEHKGANLDSGALGTIYVDVLKKGTRDPEDPDSTSV</sequence>
<name>A0AAW0CKG9_9AGAR</name>
<dbReference type="Gene3D" id="2.60.270.50">
    <property type="match status" value="1"/>
</dbReference>
<comment type="similarity">
    <text evidence="1">Belongs to the aegerolysin family.</text>
</comment>
<dbReference type="InterPro" id="IPR009413">
    <property type="entry name" value="Aegerolysin-typ"/>
</dbReference>
<evidence type="ECO:0000313" key="3">
    <source>
        <dbReference type="Proteomes" id="UP001383192"/>
    </source>
</evidence>
<protein>
    <submittedName>
        <fullName evidence="2">Aegerolysin Aa-Pri1</fullName>
    </submittedName>
</protein>